<feature type="region of interest" description="Disordered" evidence="3">
    <location>
        <begin position="1"/>
        <end position="170"/>
    </location>
</feature>
<dbReference type="Proteomes" id="UP001174997">
    <property type="component" value="Unassembled WGS sequence"/>
</dbReference>
<accession>A0AA40D2S9</accession>
<dbReference type="SMART" id="SM00160">
    <property type="entry name" value="RanBD"/>
    <property type="match status" value="1"/>
</dbReference>
<keyword evidence="6" id="KW-1185">Reference proteome</keyword>
<feature type="region of interest" description="Disordered" evidence="3">
    <location>
        <begin position="812"/>
        <end position="862"/>
    </location>
</feature>
<dbReference type="Pfam" id="PF13634">
    <property type="entry name" value="Nucleoporin_FG"/>
    <property type="match status" value="5"/>
</dbReference>
<dbReference type="PROSITE" id="PS50196">
    <property type="entry name" value="RANBD1"/>
    <property type="match status" value="1"/>
</dbReference>
<dbReference type="InterPro" id="IPR053074">
    <property type="entry name" value="NPC_Nucleoporin"/>
</dbReference>
<keyword evidence="2" id="KW-0539">Nucleus</keyword>
<reference evidence="5" key="1">
    <citation type="submission" date="2023-06" db="EMBL/GenBank/DDBJ databases">
        <title>Genome-scale phylogeny and comparative genomics of the fungal order Sordariales.</title>
        <authorList>
            <consortium name="Lawrence Berkeley National Laboratory"/>
            <person name="Hensen N."/>
            <person name="Bonometti L."/>
            <person name="Westerberg I."/>
            <person name="Brannstrom I.O."/>
            <person name="Guillou S."/>
            <person name="Cros-Aarteil S."/>
            <person name="Calhoun S."/>
            <person name="Haridas S."/>
            <person name="Kuo A."/>
            <person name="Mondo S."/>
            <person name="Pangilinan J."/>
            <person name="Riley R."/>
            <person name="Labutti K."/>
            <person name="Andreopoulos B."/>
            <person name="Lipzen A."/>
            <person name="Chen C."/>
            <person name="Yanf M."/>
            <person name="Daum C."/>
            <person name="Ng V."/>
            <person name="Clum A."/>
            <person name="Steindorff A."/>
            <person name="Ohm R."/>
            <person name="Martin F."/>
            <person name="Silar P."/>
            <person name="Natvig D."/>
            <person name="Lalanne C."/>
            <person name="Gautier V."/>
            <person name="Ament-Velasquez S.L."/>
            <person name="Kruys A."/>
            <person name="Hutchinson M.I."/>
            <person name="Powell A.J."/>
            <person name="Barry K."/>
            <person name="Miller A.N."/>
            <person name="Grigoriev I.V."/>
            <person name="Debuchy R."/>
            <person name="Gladieux P."/>
            <person name="Thoren M.H."/>
            <person name="Johannesson H."/>
        </authorList>
    </citation>
    <scope>NUCLEOTIDE SEQUENCE</scope>
    <source>
        <strain evidence="5">CBS 307.81</strain>
    </source>
</reference>
<feature type="compositionally biased region" description="Low complexity" evidence="3">
    <location>
        <begin position="1029"/>
        <end position="1048"/>
    </location>
</feature>
<dbReference type="InterPro" id="IPR011993">
    <property type="entry name" value="PH-like_dom_sf"/>
</dbReference>
<feature type="compositionally biased region" description="Polar residues" evidence="3">
    <location>
        <begin position="76"/>
        <end position="94"/>
    </location>
</feature>
<keyword evidence="2" id="KW-0813">Transport</keyword>
<evidence type="ECO:0000256" key="2">
    <source>
        <dbReference type="ARBA" id="ARBA00023132"/>
    </source>
</evidence>
<keyword evidence="2" id="KW-0906">Nuclear pore complex</keyword>
<feature type="domain" description="RanBD1" evidence="4">
    <location>
        <begin position="1280"/>
        <end position="1412"/>
    </location>
</feature>
<evidence type="ECO:0000256" key="3">
    <source>
        <dbReference type="SAM" id="MobiDB-lite"/>
    </source>
</evidence>
<dbReference type="Pfam" id="PF00638">
    <property type="entry name" value="Ran_BP1"/>
    <property type="match status" value="1"/>
</dbReference>
<sequence length="1412" mass="145246">MEPSTKKRSIFGLGSLFQRSTTPTEQESKKDATMKDAAPSLPRPASASAPESPAKRASDSQMASRRIIGRPHGPSSKLSQSFTASDLNTRTVTIGTPRRMPGDNPNKPSSFSSSMVTRPNTNFTGQSSTRTNIFRSSAITARPGLPNYSSSKPTSSLNQSFPPNTPGRATRAATAELNGRALPQPSTSGDLFKMRIQSPPVHLTGEMMAKEVPSELNRTGSVYADEFLAHYCPPDLDEQQRRQFFCILDLRRLKYAADEVFTKKDWKINILNFAKEYEKSRSLIMLRYGLYEFKTVRASEAVKKEWKEKHNIPDSDDEEETAPKTNGGAKRKASIELTPHSVARPGPGQSSAQRTRAPEVSAKNKRKADEEPEESTQPAKLQKPGPPPAKAPSATKSLFESVANNTPVKAMKASTGSLFESGPKAKPNGLFASSSKPAGSSNIFGHLSDASKNSGNEGADEDSDSGSDAEEEDTEEASGSEDQTDSGEGSSGDKKASVNGTSSSSSDAGESFSQGRSLFERITRGADGKPVRKLDTHDGSLFPTPAEKERAVSPVKEAAPAPAPKPVPANQTWNANTPIKFGAPAPAATTAPGTSLFGSTAPKPAAPSAPSGSLFGSAKTEEKPKETPAPTNLFGGAVKKADESATETTKPPANLFSGFQPKPADSTPAATPVFGGFKPSTSTSTGSSLFGSSTAAPAAPEPKKEEEKKATIVPGLPTTAPTSFTFGGKSISVAADNKVATFKPTDMFGENKKDIAPAQLLFGQAKKEETPAASTPPASSLFGASTPATQAAKPAETKSLFGASTAAPATETRSLFGASTTTSSTEEPAAKKFAFGSTDTKSATPSLFGSNASTPVPEAAKPAETKSLFGASTAAPATETKSLFGASTTTPGTSLFGSSTQPAATGNSLFGTSTTAAPAAETKSLFGSTATTPAPESKPLFGSTTPAPETKSLFGSTTPAPESKSLFGSTTPAPEVKPFQFGVTPAAETKSLFGNTSTATETKSLFGTTSAPENKPFFGGNTIQPESKPPASLFASSATPAPSAPPASNIFSFGGTQTTVPATQSFTFGSTPASQPAAPAGGSIFGNAGATAGASNSFNFTAGGTNSANTSFNNPFTSGQDGPPTAPTSFNFGSGAAPVATQSFTFGSTPAPSAGGVPTFSFGGASDASASQAVPSSGPVFSFGGASQNPAGGSIFANSLAPGGGTSTGTNTPFTFGGASSLATTPAAGTPEPSASGNNAAASATATTATQDGNNTQGTNADGDDAPQEHQISLTDGGRGEEDESVVHEVRAKAMRYNTGEADDESSTDNNSNKKKGWSVQGIGNLKLLKHKETGAVRLLLRADPRGHIAFNKLLIPSITYKVDTPGAKAVKVVVAKDNGKGLETWMLQVKTKEMAELLAEKLEAEKKGNEK</sequence>
<evidence type="ECO:0000313" key="5">
    <source>
        <dbReference type="EMBL" id="KAK0659737.1"/>
    </source>
</evidence>
<feature type="compositionally biased region" description="Low complexity" evidence="3">
    <location>
        <begin position="1208"/>
        <end position="1218"/>
    </location>
</feature>
<organism evidence="5 6">
    <name type="scientific">Cercophora samala</name>
    <dbReference type="NCBI Taxonomy" id="330535"/>
    <lineage>
        <taxon>Eukaryota</taxon>
        <taxon>Fungi</taxon>
        <taxon>Dikarya</taxon>
        <taxon>Ascomycota</taxon>
        <taxon>Pezizomycotina</taxon>
        <taxon>Sordariomycetes</taxon>
        <taxon>Sordariomycetidae</taxon>
        <taxon>Sordariales</taxon>
        <taxon>Lasiosphaeriaceae</taxon>
        <taxon>Cercophora</taxon>
    </lineage>
</organism>
<keyword evidence="2" id="KW-0811">Translocation</keyword>
<gene>
    <name evidence="5" type="ORF">QBC41DRAFT_351108</name>
</gene>
<feature type="compositionally biased region" description="Polar residues" evidence="3">
    <location>
        <begin position="837"/>
        <end position="854"/>
    </location>
</feature>
<feature type="compositionally biased region" description="Polar residues" evidence="3">
    <location>
        <begin position="1104"/>
        <end position="1120"/>
    </location>
</feature>
<dbReference type="CDD" id="cd13170">
    <property type="entry name" value="RanBD_NUP50"/>
    <property type="match status" value="1"/>
</dbReference>
<feature type="compositionally biased region" description="Polar residues" evidence="3">
    <location>
        <begin position="106"/>
        <end position="139"/>
    </location>
</feature>
<dbReference type="PANTHER" id="PTHR38697">
    <property type="entry name" value="NUCLEAR PORE COMPLEX PROTEIN SIMILAR TO S. CEREVISIAE NUP2 (EUROFUNG)"/>
    <property type="match status" value="1"/>
</dbReference>
<dbReference type="GO" id="GO:0005643">
    <property type="term" value="C:nuclear pore"/>
    <property type="evidence" value="ECO:0007669"/>
    <property type="project" value="UniProtKB-SubCell"/>
</dbReference>
<feature type="region of interest" description="Disordered" evidence="3">
    <location>
        <begin position="1104"/>
        <end position="1318"/>
    </location>
</feature>
<feature type="compositionally biased region" description="Low complexity" evidence="3">
    <location>
        <begin position="674"/>
        <end position="698"/>
    </location>
</feature>
<dbReference type="InterPro" id="IPR000156">
    <property type="entry name" value="Ran_bind_dom"/>
</dbReference>
<proteinExistence type="predicted"/>
<dbReference type="EMBL" id="JAULSY010000178">
    <property type="protein sequence ID" value="KAK0659737.1"/>
    <property type="molecule type" value="Genomic_DNA"/>
</dbReference>
<feature type="compositionally biased region" description="Basic and acidic residues" evidence="3">
    <location>
        <begin position="518"/>
        <end position="538"/>
    </location>
</feature>
<feature type="compositionally biased region" description="Low complexity" evidence="3">
    <location>
        <begin position="582"/>
        <end position="618"/>
    </location>
</feature>
<feature type="region of interest" description="Disordered" evidence="3">
    <location>
        <begin position="927"/>
        <end position="973"/>
    </location>
</feature>
<evidence type="ECO:0000256" key="1">
    <source>
        <dbReference type="ARBA" id="ARBA00004567"/>
    </source>
</evidence>
<feature type="compositionally biased region" description="Polar residues" evidence="3">
    <location>
        <begin position="431"/>
        <end position="443"/>
    </location>
</feature>
<feature type="compositionally biased region" description="Low complexity" evidence="3">
    <location>
        <begin position="497"/>
        <end position="515"/>
    </location>
</feature>
<dbReference type="PANTHER" id="PTHR38697:SF1">
    <property type="entry name" value="NUCLEAR PORE COMPLEX PROTEIN SIMILAR TO S. CEREVISIAE NUP2 (EUROFUNG)"/>
    <property type="match status" value="1"/>
</dbReference>
<evidence type="ECO:0000313" key="6">
    <source>
        <dbReference type="Proteomes" id="UP001174997"/>
    </source>
</evidence>
<feature type="compositionally biased region" description="Low complexity" evidence="3">
    <location>
        <begin position="1160"/>
        <end position="1173"/>
    </location>
</feature>
<comment type="subcellular location">
    <subcellularLocation>
        <location evidence="1">Nucleus</location>
        <location evidence="1">Nuclear pore complex</location>
    </subcellularLocation>
</comment>
<feature type="region of interest" description="Disordered" evidence="3">
    <location>
        <begin position="305"/>
        <end position="726"/>
    </location>
</feature>
<feature type="compositionally biased region" description="Acidic residues" evidence="3">
    <location>
        <begin position="458"/>
        <end position="485"/>
    </location>
</feature>
<dbReference type="SUPFAM" id="SSF50729">
    <property type="entry name" value="PH domain-like"/>
    <property type="match status" value="1"/>
</dbReference>
<evidence type="ECO:0000259" key="4">
    <source>
        <dbReference type="PROSITE" id="PS50196"/>
    </source>
</evidence>
<feature type="compositionally biased region" description="Polar residues" evidence="3">
    <location>
        <begin position="1140"/>
        <end position="1151"/>
    </location>
</feature>
<comment type="caution">
    <text evidence="5">The sequence shown here is derived from an EMBL/GenBank/DDBJ whole genome shotgun (WGS) entry which is preliminary data.</text>
</comment>
<dbReference type="Gene3D" id="2.30.29.30">
    <property type="entry name" value="Pleckstrin-homology domain (PH domain)/Phosphotyrosine-binding domain (PTB)"/>
    <property type="match status" value="1"/>
</dbReference>
<feature type="compositionally biased region" description="Polar residues" evidence="3">
    <location>
        <begin position="1251"/>
        <end position="1260"/>
    </location>
</feature>
<feature type="compositionally biased region" description="Polar residues" evidence="3">
    <location>
        <begin position="147"/>
        <end position="162"/>
    </location>
</feature>
<dbReference type="InterPro" id="IPR025574">
    <property type="entry name" value="Nucleoporin_FG_rpt"/>
</dbReference>
<feature type="region of interest" description="Disordered" evidence="3">
    <location>
        <begin position="766"/>
        <end position="796"/>
    </location>
</feature>
<feature type="compositionally biased region" description="Low complexity" evidence="3">
    <location>
        <begin position="1234"/>
        <end position="1250"/>
    </location>
</feature>
<name>A0AA40D2S9_9PEZI</name>
<feature type="compositionally biased region" description="Polar residues" evidence="3">
    <location>
        <begin position="942"/>
        <end position="972"/>
    </location>
</feature>
<keyword evidence="2" id="KW-0653">Protein transport</keyword>
<protein>
    <recommendedName>
        <fullName evidence="4">RanBD1 domain-containing protein</fullName>
    </recommendedName>
</protein>
<feature type="region of interest" description="Disordered" evidence="3">
    <location>
        <begin position="1022"/>
        <end position="1048"/>
    </location>
</feature>
<feature type="compositionally biased region" description="Polar residues" evidence="3">
    <location>
        <begin position="772"/>
        <end position="789"/>
    </location>
</feature>
<feature type="compositionally biased region" description="Low complexity" evidence="3">
    <location>
        <begin position="37"/>
        <end position="52"/>
    </location>
</feature>
<keyword evidence="2" id="KW-0509">mRNA transport</keyword>
<feature type="compositionally biased region" description="Basic and acidic residues" evidence="3">
    <location>
        <begin position="701"/>
        <end position="710"/>
    </location>
</feature>